<reference evidence="2 3" key="1">
    <citation type="submission" date="2007-04" db="EMBL/GenBank/DDBJ databases">
        <authorList>
            <person name="Fulton L."/>
            <person name="Clifton S."/>
            <person name="Fulton B."/>
            <person name="Xu J."/>
            <person name="Minx P."/>
            <person name="Pepin K.H."/>
            <person name="Johnson M."/>
            <person name="Thiruvilangam P."/>
            <person name="Bhonagiri V."/>
            <person name="Nash W.E."/>
            <person name="Mardis E.R."/>
            <person name="Wilson R.K."/>
        </authorList>
    </citation>
    <scope>NUCLEOTIDE SEQUENCE [LARGE SCALE GENOMIC DNA]</scope>
    <source>
        <strain evidence="2 3">ATCC 29799</strain>
    </source>
</reference>
<organism evidence="2 3">
    <name type="scientific">Pseudoflavonifractor capillosus ATCC 29799</name>
    <dbReference type="NCBI Taxonomy" id="411467"/>
    <lineage>
        <taxon>Bacteria</taxon>
        <taxon>Bacillati</taxon>
        <taxon>Bacillota</taxon>
        <taxon>Clostridia</taxon>
        <taxon>Eubacteriales</taxon>
        <taxon>Oscillospiraceae</taxon>
        <taxon>Pseudoflavonifractor</taxon>
    </lineage>
</organism>
<reference evidence="2 3" key="2">
    <citation type="submission" date="2007-06" db="EMBL/GenBank/DDBJ databases">
        <title>Draft genome sequence of Pseudoflavonifractor capillosus ATCC 29799.</title>
        <authorList>
            <person name="Sudarsanam P."/>
            <person name="Ley R."/>
            <person name="Guruge J."/>
            <person name="Turnbaugh P.J."/>
            <person name="Mahowald M."/>
            <person name="Liep D."/>
            <person name="Gordon J."/>
        </authorList>
    </citation>
    <scope>NUCLEOTIDE SEQUENCE [LARGE SCALE GENOMIC DNA]</scope>
    <source>
        <strain evidence="2 3">ATCC 29799</strain>
    </source>
</reference>
<protein>
    <submittedName>
        <fullName evidence="2">Uncharacterized protein</fullName>
    </submittedName>
</protein>
<evidence type="ECO:0000313" key="3">
    <source>
        <dbReference type="Proteomes" id="UP000003639"/>
    </source>
</evidence>
<gene>
    <name evidence="2" type="ORF">BACCAP_03541</name>
</gene>
<accession>A6NZ91</accession>
<sequence>MSHTISLLFVCQADSLRPIIADPFPAVKGVIPYYFLPSCAIFFLSGTPLLFWLHF</sequence>
<dbReference type="Proteomes" id="UP000003639">
    <property type="component" value="Unassembled WGS sequence"/>
</dbReference>
<keyword evidence="1" id="KW-0472">Membrane</keyword>
<proteinExistence type="predicted"/>
<dbReference type="EMBL" id="AAXG02000032">
    <property type="protein sequence ID" value="EDM98739.1"/>
    <property type="molecule type" value="Genomic_DNA"/>
</dbReference>
<comment type="caution">
    <text evidence="2">The sequence shown here is derived from an EMBL/GenBank/DDBJ whole genome shotgun (WGS) entry which is preliminary data.</text>
</comment>
<evidence type="ECO:0000313" key="2">
    <source>
        <dbReference type="EMBL" id="EDM98739.1"/>
    </source>
</evidence>
<feature type="transmembrane region" description="Helical" evidence="1">
    <location>
        <begin position="31"/>
        <end position="53"/>
    </location>
</feature>
<name>A6NZ91_9FIRM</name>
<dbReference type="STRING" id="411467.BACCAP_03541"/>
<dbReference type="AlphaFoldDB" id="A6NZ91"/>
<keyword evidence="1" id="KW-1133">Transmembrane helix</keyword>
<evidence type="ECO:0000256" key="1">
    <source>
        <dbReference type="SAM" id="Phobius"/>
    </source>
</evidence>
<keyword evidence="3" id="KW-1185">Reference proteome</keyword>
<keyword evidence="1" id="KW-0812">Transmembrane</keyword>